<organism evidence="10 11">
    <name type="scientific">Cuscuta europaea</name>
    <name type="common">European dodder</name>
    <dbReference type="NCBI Taxonomy" id="41803"/>
    <lineage>
        <taxon>Eukaryota</taxon>
        <taxon>Viridiplantae</taxon>
        <taxon>Streptophyta</taxon>
        <taxon>Embryophyta</taxon>
        <taxon>Tracheophyta</taxon>
        <taxon>Spermatophyta</taxon>
        <taxon>Magnoliopsida</taxon>
        <taxon>eudicotyledons</taxon>
        <taxon>Gunneridae</taxon>
        <taxon>Pentapetalae</taxon>
        <taxon>asterids</taxon>
        <taxon>lamiids</taxon>
        <taxon>Solanales</taxon>
        <taxon>Convolvulaceae</taxon>
        <taxon>Cuscuteae</taxon>
        <taxon>Cuscuta</taxon>
        <taxon>Cuscuta subgen. Cuscuta</taxon>
    </lineage>
</organism>
<evidence type="ECO:0000256" key="8">
    <source>
        <dbReference type="SAM" id="Coils"/>
    </source>
</evidence>
<keyword evidence="7" id="KW-0238">DNA-binding</keyword>
<dbReference type="InterPro" id="IPR036063">
    <property type="entry name" value="Smr_dom_sf"/>
</dbReference>
<dbReference type="EMBL" id="CAMAPE010000061">
    <property type="protein sequence ID" value="CAH9113777.1"/>
    <property type="molecule type" value="Genomic_DNA"/>
</dbReference>
<evidence type="ECO:0000259" key="9">
    <source>
        <dbReference type="PROSITE" id="PS50828"/>
    </source>
</evidence>
<dbReference type="InterPro" id="IPR036187">
    <property type="entry name" value="DNA_mismatch_repair_MutS_sf"/>
</dbReference>
<dbReference type="GO" id="GO:0045910">
    <property type="term" value="P:negative regulation of DNA recombination"/>
    <property type="evidence" value="ECO:0007669"/>
    <property type="project" value="InterPro"/>
</dbReference>
<dbReference type="Gene3D" id="3.40.50.300">
    <property type="entry name" value="P-loop containing nucleotide triphosphate hydrolases"/>
    <property type="match status" value="1"/>
</dbReference>
<dbReference type="SMART" id="SM00533">
    <property type="entry name" value="MUTSd"/>
    <property type="match status" value="1"/>
</dbReference>
<keyword evidence="11" id="KW-1185">Reference proteome</keyword>
<dbReference type="InterPro" id="IPR000432">
    <property type="entry name" value="DNA_mismatch_repair_MutS_C"/>
</dbReference>
<dbReference type="Proteomes" id="UP001152484">
    <property type="component" value="Unassembled WGS sequence"/>
</dbReference>
<dbReference type="SUPFAM" id="SSF48334">
    <property type="entry name" value="DNA repair protein MutS, domain III"/>
    <property type="match status" value="1"/>
</dbReference>
<evidence type="ECO:0000256" key="7">
    <source>
        <dbReference type="ARBA" id="ARBA00023125"/>
    </source>
</evidence>
<dbReference type="PANTHER" id="PTHR48466">
    <property type="entry name" value="OS10G0509000 PROTEIN-RELATED"/>
    <property type="match status" value="1"/>
</dbReference>
<keyword evidence="2" id="KW-0699">rRNA-binding</keyword>
<keyword evidence="4" id="KW-0378">Hydrolase</keyword>
<dbReference type="InterPro" id="IPR005747">
    <property type="entry name" value="MutS2"/>
</dbReference>
<evidence type="ECO:0000256" key="3">
    <source>
        <dbReference type="ARBA" id="ARBA00022741"/>
    </source>
</evidence>
<keyword evidence="6" id="KW-0694">RNA-binding</keyword>
<dbReference type="GO" id="GO:0030983">
    <property type="term" value="F:mismatched DNA binding"/>
    <property type="evidence" value="ECO:0007669"/>
    <property type="project" value="InterPro"/>
</dbReference>
<dbReference type="InterPro" id="IPR002625">
    <property type="entry name" value="Smr_dom"/>
</dbReference>
<dbReference type="PANTHER" id="PTHR48466:SF1">
    <property type="entry name" value="SMR DOMAIN-CONTAINING PROTEIN"/>
    <property type="match status" value="1"/>
</dbReference>
<dbReference type="GO" id="GO:0006298">
    <property type="term" value="P:mismatch repair"/>
    <property type="evidence" value="ECO:0007669"/>
    <property type="project" value="InterPro"/>
</dbReference>
<dbReference type="GO" id="GO:0005524">
    <property type="term" value="F:ATP binding"/>
    <property type="evidence" value="ECO:0007669"/>
    <property type="project" value="UniProtKB-KW"/>
</dbReference>
<feature type="coiled-coil region" evidence="8">
    <location>
        <begin position="642"/>
        <end position="695"/>
    </location>
</feature>
<proteinExistence type="predicted"/>
<dbReference type="Pfam" id="PF01713">
    <property type="entry name" value="Smr"/>
    <property type="match status" value="1"/>
</dbReference>
<dbReference type="AlphaFoldDB" id="A0A9P0ZWZ6"/>
<comment type="caution">
    <text evidence="10">The sequence shown here is derived from an EMBL/GenBank/DDBJ whole genome shotgun (WGS) entry which is preliminary data.</text>
</comment>
<keyword evidence="3" id="KW-0547">Nucleotide-binding</keyword>
<gene>
    <name evidence="10" type="ORF">CEURO_LOCUS20155</name>
</gene>
<dbReference type="GO" id="GO:0004519">
    <property type="term" value="F:endonuclease activity"/>
    <property type="evidence" value="ECO:0007669"/>
    <property type="project" value="UniProtKB-KW"/>
</dbReference>
<dbReference type="GO" id="GO:0019843">
    <property type="term" value="F:rRNA binding"/>
    <property type="evidence" value="ECO:0007669"/>
    <property type="project" value="UniProtKB-KW"/>
</dbReference>
<dbReference type="SUPFAM" id="SSF160443">
    <property type="entry name" value="SMR domain-like"/>
    <property type="match status" value="1"/>
</dbReference>
<evidence type="ECO:0000256" key="2">
    <source>
        <dbReference type="ARBA" id="ARBA00022730"/>
    </source>
</evidence>
<keyword evidence="8" id="KW-0175">Coiled coil</keyword>
<evidence type="ECO:0000256" key="5">
    <source>
        <dbReference type="ARBA" id="ARBA00022840"/>
    </source>
</evidence>
<dbReference type="GO" id="GO:0016887">
    <property type="term" value="F:ATP hydrolysis activity"/>
    <property type="evidence" value="ECO:0007669"/>
    <property type="project" value="InterPro"/>
</dbReference>
<evidence type="ECO:0000256" key="1">
    <source>
        <dbReference type="ARBA" id="ARBA00004474"/>
    </source>
</evidence>
<dbReference type="InterPro" id="IPR027417">
    <property type="entry name" value="P-loop_NTPase"/>
</dbReference>
<dbReference type="OrthoDB" id="1924787at2759"/>
<dbReference type="PIRSF" id="PIRSF005814">
    <property type="entry name" value="MutS_YshD"/>
    <property type="match status" value="1"/>
</dbReference>
<dbReference type="PROSITE" id="PS00486">
    <property type="entry name" value="DNA_MISMATCH_REPAIR_2"/>
    <property type="match status" value="1"/>
</dbReference>
<dbReference type="GO" id="GO:0009536">
    <property type="term" value="C:plastid"/>
    <property type="evidence" value="ECO:0007669"/>
    <property type="project" value="UniProtKB-SubCell"/>
</dbReference>
<dbReference type="NCBIfam" id="TIGR01069">
    <property type="entry name" value="mutS2"/>
    <property type="match status" value="1"/>
</dbReference>
<reference evidence="10" key="1">
    <citation type="submission" date="2022-07" db="EMBL/GenBank/DDBJ databases">
        <authorList>
            <person name="Macas J."/>
            <person name="Novak P."/>
            <person name="Neumann P."/>
        </authorList>
    </citation>
    <scope>NUCLEOTIDE SEQUENCE</scope>
</reference>
<dbReference type="InterPro" id="IPR007696">
    <property type="entry name" value="DNA_mismatch_repair_MutS_core"/>
</dbReference>
<dbReference type="Gene3D" id="3.30.1370.110">
    <property type="match status" value="1"/>
</dbReference>
<accession>A0A9P0ZWZ6</accession>
<sequence>MKLRCCDLTAFYDSPTRRPLLSLRPRKCSVSFSIYSSHSHGVSLAELLQYETLRILEWPAVCSQLAAFTSTPMGLSAARSSRIPLGSSPEESLRLLAQTSAAFALPQRLDFSGIHDVTDIVDTAVSGQILSIHEICSVKRTLLAARSLLKQLEEMSSQNEFRDRCSPLIGILQNCDFLVELAQDLEICINCDLSVILDRASEELRIVRSKRKRNMENLESMLKEVSSRIFQAGGIDRAVVTKRRSRMCVGVRASHRYLLPNGVILNVSSTGSTYFMEPEAAVELNNMEVELSSSERKEEQVVLSLLTSEIALSKMKIKVLLDRILEMDFAFARASHAHWMDGVCPALSSKGYNNLAVDIEGIYHPLLLERSLRRLPDLVRSKSQTSPYSDLRKDPLELVHVFPAPIDIKIEYGKRVVVISGPNTGGKTATMKTLGLASVMLKAGMFLAAQNKPRLPWFDLILADIGDTQSVEQSLSTFSGHISRICKILEAASESSLILIDEIGSGTDPSEGVALATSILQYLKERVNLAVVTTHYSDLTRLKEKDDQYCNAAMDFCLDTLHPAFRILWGNIGESNALTIAKSIGFDERIVSQAQSWVNKFKLDKKQEQKGFLFQSLVEERDRLETQAKKAAFLYSNAVHLFHEIRDEAQYLEEQEEALKAKETQKTKTEVRAVKMEIEAVLKDFEKQLKTIRIDQVNSLIKKSESVIASIVKAHQPFEELASKRGREFYTPRLGEQVSVKSLGNKLATVIEEPGDDETVVVKYGKIRARVDRSNIRAIVANPAIGSVRSSRKQGQQGMKNNLKELRSLIAANYKDEDSYGPLLQTSRNTVDLRGMHVEEASHQLSMAIDTRGPKSILFVIHGMGTSVIKDLVLKLLRDHPRVAKLEQSPMNYGCTVAYLK</sequence>
<name>A0A9P0ZWZ6_CUSEU</name>
<feature type="domain" description="Smr" evidence="9">
    <location>
        <begin position="831"/>
        <end position="901"/>
    </location>
</feature>
<comment type="subcellular location">
    <subcellularLocation>
        <location evidence="1">Plastid</location>
    </subcellularLocation>
</comment>
<dbReference type="InterPro" id="IPR045076">
    <property type="entry name" value="MutS"/>
</dbReference>
<dbReference type="SMART" id="SM00534">
    <property type="entry name" value="MUTSac"/>
    <property type="match status" value="1"/>
</dbReference>
<evidence type="ECO:0000256" key="4">
    <source>
        <dbReference type="ARBA" id="ARBA00022801"/>
    </source>
</evidence>
<protein>
    <recommendedName>
        <fullName evidence="9">Smr domain-containing protein</fullName>
    </recommendedName>
</protein>
<keyword evidence="5" id="KW-0067">ATP-binding</keyword>
<evidence type="ECO:0000313" key="10">
    <source>
        <dbReference type="EMBL" id="CAH9113777.1"/>
    </source>
</evidence>
<evidence type="ECO:0000256" key="6">
    <source>
        <dbReference type="ARBA" id="ARBA00022884"/>
    </source>
</evidence>
<dbReference type="PROSITE" id="PS50828">
    <property type="entry name" value="SMR"/>
    <property type="match status" value="1"/>
</dbReference>
<evidence type="ECO:0000313" key="11">
    <source>
        <dbReference type="Proteomes" id="UP001152484"/>
    </source>
</evidence>
<dbReference type="SUPFAM" id="SSF52540">
    <property type="entry name" value="P-loop containing nucleoside triphosphate hydrolases"/>
    <property type="match status" value="1"/>
</dbReference>
<dbReference type="Pfam" id="PF00488">
    <property type="entry name" value="MutS_V"/>
    <property type="match status" value="1"/>
</dbReference>
<dbReference type="GO" id="GO:0140664">
    <property type="term" value="F:ATP-dependent DNA damage sensor activity"/>
    <property type="evidence" value="ECO:0007669"/>
    <property type="project" value="InterPro"/>
</dbReference>
<dbReference type="SMART" id="SM00463">
    <property type="entry name" value="SMR"/>
    <property type="match status" value="1"/>
</dbReference>